<accession>A0A9N7YTA2</accession>
<comment type="caution">
    <text evidence="2">The sequence shown here is derived from an EMBL/GenBank/DDBJ whole genome shotgun (WGS) entry which is preliminary data.</text>
</comment>
<dbReference type="Proteomes" id="UP001153269">
    <property type="component" value="Unassembled WGS sequence"/>
</dbReference>
<sequence length="162" mass="17880">MNGGEQGNDEGRNSRMRRRDTCSTPGVTWPVEKTPETRALLDPSLCRGLRESAERRGPDVFMAAPVTTAHQLHRHHRRRRGLGKELAGMLLAAFLWCHTPASPQKKKAGGTPRCYSMVPHVAVDGNPLLVPGGVFLLWHEWHGAKLGSISTLIYGNQGSRNK</sequence>
<protein>
    <submittedName>
        <fullName evidence="2">Uncharacterized protein</fullName>
    </submittedName>
</protein>
<name>A0A9N7YTA2_PLEPL</name>
<reference evidence="2" key="1">
    <citation type="submission" date="2020-03" db="EMBL/GenBank/DDBJ databases">
        <authorList>
            <person name="Weist P."/>
        </authorList>
    </citation>
    <scope>NUCLEOTIDE SEQUENCE</scope>
</reference>
<proteinExistence type="predicted"/>
<dbReference type="AlphaFoldDB" id="A0A9N7YTA2"/>
<evidence type="ECO:0000256" key="1">
    <source>
        <dbReference type="SAM" id="MobiDB-lite"/>
    </source>
</evidence>
<evidence type="ECO:0000313" key="3">
    <source>
        <dbReference type="Proteomes" id="UP001153269"/>
    </source>
</evidence>
<evidence type="ECO:0000313" key="2">
    <source>
        <dbReference type="EMBL" id="CAB1437273.1"/>
    </source>
</evidence>
<dbReference type="EMBL" id="CADEAL010002002">
    <property type="protein sequence ID" value="CAB1437273.1"/>
    <property type="molecule type" value="Genomic_DNA"/>
</dbReference>
<keyword evidence="3" id="KW-1185">Reference proteome</keyword>
<gene>
    <name evidence="2" type="ORF">PLEPLA_LOCUS25291</name>
</gene>
<organism evidence="2 3">
    <name type="scientific">Pleuronectes platessa</name>
    <name type="common">European plaice</name>
    <dbReference type="NCBI Taxonomy" id="8262"/>
    <lineage>
        <taxon>Eukaryota</taxon>
        <taxon>Metazoa</taxon>
        <taxon>Chordata</taxon>
        <taxon>Craniata</taxon>
        <taxon>Vertebrata</taxon>
        <taxon>Euteleostomi</taxon>
        <taxon>Actinopterygii</taxon>
        <taxon>Neopterygii</taxon>
        <taxon>Teleostei</taxon>
        <taxon>Neoteleostei</taxon>
        <taxon>Acanthomorphata</taxon>
        <taxon>Carangaria</taxon>
        <taxon>Pleuronectiformes</taxon>
        <taxon>Pleuronectoidei</taxon>
        <taxon>Pleuronectidae</taxon>
        <taxon>Pleuronectes</taxon>
    </lineage>
</organism>
<feature type="region of interest" description="Disordered" evidence="1">
    <location>
        <begin position="1"/>
        <end position="35"/>
    </location>
</feature>